<sequence length="113" mass="12851">MIRIGLSNQMIRHFNRLPQIRQPAVNFPGWMEISSIDCKYGITYRSATFRSSSLVSLLHHVFSFPGAKRVAVQRIIGGVEIKHDLPWHLVMGTKEQVDKTALQRLLVVSDPVI</sequence>
<evidence type="ECO:0000313" key="2">
    <source>
        <dbReference type="Proteomes" id="UP000216215"/>
    </source>
</evidence>
<protein>
    <submittedName>
        <fullName evidence="1">Uncharacterized protein</fullName>
    </submittedName>
</protein>
<keyword evidence="2" id="KW-1185">Reference proteome</keyword>
<gene>
    <name evidence="1" type="ORF">CIT25_26890</name>
</gene>
<dbReference type="AlphaFoldDB" id="A0AB36R483"/>
<dbReference type="EMBL" id="NPKI01000036">
    <property type="protein sequence ID" value="PAP99142.1"/>
    <property type="molecule type" value="Genomic_DNA"/>
</dbReference>
<accession>A0AB36R483</accession>
<evidence type="ECO:0000313" key="1">
    <source>
        <dbReference type="EMBL" id="PAP99142.1"/>
    </source>
</evidence>
<name>A0AB36R483_9HYPH</name>
<reference evidence="2" key="1">
    <citation type="submission" date="2017-08" db="EMBL/GenBank/DDBJ databases">
        <title>Mesorhizobium wenxinae sp. nov., a novel rhizobial species isolated from root nodules of chickpea (Cicer arietinum L.).</title>
        <authorList>
            <person name="Zhang J."/>
        </authorList>
    </citation>
    <scope>NUCLEOTIDE SEQUENCE [LARGE SCALE GENOMIC DNA]</scope>
    <source>
        <strain evidence="2">USDA 3392</strain>
    </source>
</reference>
<dbReference type="Proteomes" id="UP000216215">
    <property type="component" value="Unassembled WGS sequence"/>
</dbReference>
<proteinExistence type="predicted"/>
<comment type="caution">
    <text evidence="1">The sequence shown here is derived from an EMBL/GenBank/DDBJ whole genome shotgun (WGS) entry which is preliminary data.</text>
</comment>
<organism evidence="1 2">
    <name type="scientific">Mesorhizobium mediterraneum</name>
    <dbReference type="NCBI Taxonomy" id="43617"/>
    <lineage>
        <taxon>Bacteria</taxon>
        <taxon>Pseudomonadati</taxon>
        <taxon>Pseudomonadota</taxon>
        <taxon>Alphaproteobacteria</taxon>
        <taxon>Hyphomicrobiales</taxon>
        <taxon>Phyllobacteriaceae</taxon>
        <taxon>Mesorhizobium</taxon>
    </lineage>
</organism>